<dbReference type="Gene3D" id="3.40.50.720">
    <property type="entry name" value="NAD(P)-binding Rossmann-like Domain"/>
    <property type="match status" value="1"/>
</dbReference>
<keyword evidence="3" id="KW-0560">Oxidoreductase</keyword>
<name>A0A9E2KCZ2_9FIRM</name>
<dbReference type="InterPro" id="IPR036291">
    <property type="entry name" value="NAD(P)-bd_dom_sf"/>
</dbReference>
<dbReference type="InterPro" id="IPR002347">
    <property type="entry name" value="SDR_fam"/>
</dbReference>
<dbReference type="PANTHER" id="PTHR43391">
    <property type="entry name" value="RETINOL DEHYDROGENASE-RELATED"/>
    <property type="match status" value="1"/>
</dbReference>
<dbReference type="AlphaFoldDB" id="A0A9E2KCZ2"/>
<dbReference type="CDD" id="cd10451">
    <property type="entry name" value="GIY-YIG_LuxR_like"/>
    <property type="match status" value="1"/>
</dbReference>
<dbReference type="EMBL" id="JAHLFQ010000151">
    <property type="protein sequence ID" value="MBU3804442.1"/>
    <property type="molecule type" value="Genomic_DNA"/>
</dbReference>
<evidence type="ECO:0000256" key="2">
    <source>
        <dbReference type="ARBA" id="ARBA00022857"/>
    </source>
</evidence>
<dbReference type="PANTHER" id="PTHR43391:SF14">
    <property type="entry name" value="DEHYDROGENASE_REDUCTASE SDR FAMILY PROTEIN 7-LIKE"/>
    <property type="match status" value="1"/>
</dbReference>
<sequence>MKDYKNKVAVITGAGSGIGKALALKCAQEGMRLVLADIEKEALKEVEKQIKALGAEVISLVIDVAKKEDMERLAARALGKFNRIHYFFNNAGVRAGTLLWKSKSEDWKWVFDVNVGSTVHAMQIFVPLMLNQEVPCHMICTASMDGLVPSAGNGIYSATKSAIISLCETLELELKYTKKQMKVSVVCPGFVNTQILSSERNRVEEKSTGFKEQSYSEQVSAIAGITKGEKKLIDNVNQAMTEGVATGNSPEKIAELIFRGMEAGQFYILTDEMPLEGIQKKAKRIIKESEIFKIKEEERMIAMNKAERKKLVQEAMEAKVEGAVYAVKNTQNGKVLVDATAELQGTINRFNFLKQMNDPFSMKMRADFMEMGRDAFVLEILETLEKKPEQTLEEFKEDLKLLKEIWIGKFDSSLLY</sequence>
<dbReference type="PRINTS" id="PR00081">
    <property type="entry name" value="GDHRDH"/>
</dbReference>
<evidence type="ECO:0000256" key="3">
    <source>
        <dbReference type="ARBA" id="ARBA00023002"/>
    </source>
</evidence>
<gene>
    <name evidence="4" type="ORF">H9872_06770</name>
</gene>
<protein>
    <submittedName>
        <fullName evidence="4">SDR family NAD(P)-dependent oxidoreductase</fullName>
    </submittedName>
</protein>
<keyword evidence="2" id="KW-0521">NADP</keyword>
<evidence type="ECO:0000313" key="4">
    <source>
        <dbReference type="EMBL" id="MBU3804442.1"/>
    </source>
</evidence>
<evidence type="ECO:0000256" key="1">
    <source>
        <dbReference type="ARBA" id="ARBA00006484"/>
    </source>
</evidence>
<reference evidence="4" key="2">
    <citation type="submission" date="2021-04" db="EMBL/GenBank/DDBJ databases">
        <authorList>
            <person name="Gilroy R."/>
        </authorList>
    </citation>
    <scope>NUCLEOTIDE SEQUENCE</scope>
    <source>
        <strain evidence="4">B5-657</strain>
    </source>
</reference>
<evidence type="ECO:0000313" key="5">
    <source>
        <dbReference type="Proteomes" id="UP000824229"/>
    </source>
</evidence>
<dbReference type="Gene3D" id="3.40.1440.10">
    <property type="entry name" value="GIY-YIG endonuclease"/>
    <property type="match status" value="1"/>
</dbReference>
<accession>A0A9E2KCZ2</accession>
<dbReference type="InterPro" id="IPR035901">
    <property type="entry name" value="GIY-YIG_endonuc_sf"/>
</dbReference>
<comment type="similarity">
    <text evidence="1">Belongs to the short-chain dehydrogenases/reductases (SDR) family.</text>
</comment>
<proteinExistence type="inferred from homology"/>
<dbReference type="GO" id="GO:0016491">
    <property type="term" value="F:oxidoreductase activity"/>
    <property type="evidence" value="ECO:0007669"/>
    <property type="project" value="UniProtKB-KW"/>
</dbReference>
<reference evidence="4" key="1">
    <citation type="journal article" date="2021" name="PeerJ">
        <title>Extensive microbial diversity within the chicken gut microbiome revealed by metagenomics and culture.</title>
        <authorList>
            <person name="Gilroy R."/>
            <person name="Ravi A."/>
            <person name="Getino M."/>
            <person name="Pursley I."/>
            <person name="Horton D.L."/>
            <person name="Alikhan N.F."/>
            <person name="Baker D."/>
            <person name="Gharbi K."/>
            <person name="Hall N."/>
            <person name="Watson M."/>
            <person name="Adriaenssens E.M."/>
            <person name="Foster-Nyarko E."/>
            <person name="Jarju S."/>
            <person name="Secka A."/>
            <person name="Antonio M."/>
            <person name="Oren A."/>
            <person name="Chaudhuri R.R."/>
            <person name="La Ragione R."/>
            <person name="Hildebrand F."/>
            <person name="Pallen M.J."/>
        </authorList>
    </citation>
    <scope>NUCLEOTIDE SEQUENCE</scope>
    <source>
        <strain evidence="4">B5-657</strain>
    </source>
</reference>
<dbReference type="Proteomes" id="UP000824229">
    <property type="component" value="Unassembled WGS sequence"/>
</dbReference>
<dbReference type="Pfam" id="PF00106">
    <property type="entry name" value="adh_short"/>
    <property type="match status" value="1"/>
</dbReference>
<dbReference type="CDD" id="cd05233">
    <property type="entry name" value="SDR_c"/>
    <property type="match status" value="1"/>
</dbReference>
<dbReference type="SUPFAM" id="SSF51735">
    <property type="entry name" value="NAD(P)-binding Rossmann-fold domains"/>
    <property type="match status" value="1"/>
</dbReference>
<comment type="caution">
    <text evidence="4">The sequence shown here is derived from an EMBL/GenBank/DDBJ whole genome shotgun (WGS) entry which is preliminary data.</text>
</comment>
<organism evidence="4 5">
    <name type="scientific">Candidatus Cellulosilyticum pullistercoris</name>
    <dbReference type="NCBI Taxonomy" id="2838521"/>
    <lineage>
        <taxon>Bacteria</taxon>
        <taxon>Bacillati</taxon>
        <taxon>Bacillota</taxon>
        <taxon>Clostridia</taxon>
        <taxon>Lachnospirales</taxon>
        <taxon>Cellulosilyticaceae</taxon>
        <taxon>Cellulosilyticum</taxon>
    </lineage>
</organism>